<evidence type="ECO:0000256" key="5">
    <source>
        <dbReference type="SAM" id="MobiDB-lite"/>
    </source>
</evidence>
<evidence type="ECO:0000256" key="6">
    <source>
        <dbReference type="SAM" id="Phobius"/>
    </source>
</evidence>
<evidence type="ECO:0000256" key="3">
    <source>
        <dbReference type="ARBA" id="ARBA00022989"/>
    </source>
</evidence>
<dbReference type="InterPro" id="IPR003689">
    <property type="entry name" value="ZIP"/>
</dbReference>
<comment type="caution">
    <text evidence="7">The sequence shown here is derived from an EMBL/GenBank/DDBJ whole genome shotgun (WGS) entry which is preliminary data.</text>
</comment>
<keyword evidence="2 6" id="KW-0812">Transmembrane</keyword>
<name>A0ABR2W539_9FUNG</name>
<evidence type="ECO:0000256" key="1">
    <source>
        <dbReference type="ARBA" id="ARBA00004141"/>
    </source>
</evidence>
<sequence>MALLSATAWNEEDAINSTETWILVLGSSLACVFGASIVFLDGIAQRVFKSDFRITESRTFLAASLGLASGIMIYSSLVILLPESRRFIIESKLVSNFVNVILMCIFTFGTIMAFLLNRLIQWISPHDVCPCHTPSIEELDEEADVGIHSCDNDKRNLHDHEVSTLRLLQDSSSIPCYGSRSEHCAPQRCHSYTPDVACPDPHINQPALPFVQPPDSCNPHEQSSSEAHQHHHHHHHHDNEAEQKQCETLHKKTSVHCHDTVCMADVAAVETETEQKLQLLSLGIQTAIAISIHKFPEGLIMFLGSHVSSSLGLGLFVAIAVHNIPEGLMISIPIYASTGSSTKAFLYAGILGGLSQPLGAIIGYILLKEMKTTHQSILYGIVFGAAAGLMAVIVVQGMLPSAFKYDPKGNTVVTWFLIGLLAIGFASASFESI</sequence>
<reference evidence="7 8" key="1">
    <citation type="submission" date="2023-04" db="EMBL/GenBank/DDBJ databases">
        <title>Genome of Basidiobolus ranarum AG-B5.</title>
        <authorList>
            <person name="Stajich J.E."/>
            <person name="Carter-House D."/>
            <person name="Gryganskyi A."/>
        </authorList>
    </citation>
    <scope>NUCLEOTIDE SEQUENCE [LARGE SCALE GENOMIC DNA]</scope>
    <source>
        <strain evidence="7 8">AG-B5</strain>
    </source>
</reference>
<dbReference type="PANTHER" id="PTHR11040">
    <property type="entry name" value="ZINC/IRON TRANSPORTER"/>
    <property type="match status" value="1"/>
</dbReference>
<proteinExistence type="predicted"/>
<evidence type="ECO:0000256" key="2">
    <source>
        <dbReference type="ARBA" id="ARBA00022692"/>
    </source>
</evidence>
<feature type="transmembrane region" description="Helical" evidence="6">
    <location>
        <begin position="411"/>
        <end position="430"/>
    </location>
</feature>
<evidence type="ECO:0000256" key="4">
    <source>
        <dbReference type="ARBA" id="ARBA00023136"/>
    </source>
</evidence>
<dbReference type="EMBL" id="JASJQH010007030">
    <property type="protein sequence ID" value="KAK9719960.1"/>
    <property type="molecule type" value="Genomic_DNA"/>
</dbReference>
<keyword evidence="4 6" id="KW-0472">Membrane</keyword>
<dbReference type="Pfam" id="PF02535">
    <property type="entry name" value="Zip"/>
    <property type="match status" value="1"/>
</dbReference>
<feature type="transmembrane region" description="Helical" evidence="6">
    <location>
        <begin position="20"/>
        <end position="40"/>
    </location>
</feature>
<dbReference type="Proteomes" id="UP001479436">
    <property type="component" value="Unassembled WGS sequence"/>
</dbReference>
<feature type="transmembrane region" description="Helical" evidence="6">
    <location>
        <begin position="299"/>
        <end position="324"/>
    </location>
</feature>
<evidence type="ECO:0000313" key="8">
    <source>
        <dbReference type="Proteomes" id="UP001479436"/>
    </source>
</evidence>
<feature type="transmembrane region" description="Helical" evidence="6">
    <location>
        <begin position="60"/>
        <end position="81"/>
    </location>
</feature>
<keyword evidence="3 6" id="KW-1133">Transmembrane helix</keyword>
<feature type="transmembrane region" description="Helical" evidence="6">
    <location>
        <begin position="93"/>
        <end position="116"/>
    </location>
</feature>
<protein>
    <submittedName>
        <fullName evidence="7">Zinc transporter</fullName>
    </submittedName>
</protein>
<dbReference type="PANTHER" id="PTHR11040:SF210">
    <property type="entry name" value="ZINC-REGULATED TRANSPORTER 3"/>
    <property type="match status" value="1"/>
</dbReference>
<accession>A0ABR2W539</accession>
<gene>
    <name evidence="7" type="primary">ZRT3_1</name>
    <name evidence="7" type="ORF">K7432_004480</name>
</gene>
<comment type="subcellular location">
    <subcellularLocation>
        <location evidence="1">Membrane</location>
        <topology evidence="1">Multi-pass membrane protein</topology>
    </subcellularLocation>
</comment>
<feature type="transmembrane region" description="Helical" evidence="6">
    <location>
        <begin position="378"/>
        <end position="399"/>
    </location>
</feature>
<organism evidence="7 8">
    <name type="scientific">Basidiobolus ranarum</name>
    <dbReference type="NCBI Taxonomy" id="34480"/>
    <lineage>
        <taxon>Eukaryota</taxon>
        <taxon>Fungi</taxon>
        <taxon>Fungi incertae sedis</taxon>
        <taxon>Zoopagomycota</taxon>
        <taxon>Entomophthoromycotina</taxon>
        <taxon>Basidiobolomycetes</taxon>
        <taxon>Basidiobolales</taxon>
        <taxon>Basidiobolaceae</taxon>
        <taxon>Basidiobolus</taxon>
    </lineage>
</organism>
<keyword evidence="8" id="KW-1185">Reference proteome</keyword>
<feature type="region of interest" description="Disordered" evidence="5">
    <location>
        <begin position="209"/>
        <end position="244"/>
    </location>
</feature>
<feature type="transmembrane region" description="Helical" evidence="6">
    <location>
        <begin position="344"/>
        <end position="366"/>
    </location>
</feature>
<evidence type="ECO:0000313" key="7">
    <source>
        <dbReference type="EMBL" id="KAK9719960.1"/>
    </source>
</evidence>